<evidence type="ECO:0000313" key="2">
    <source>
        <dbReference type="EMBL" id="MQL73635.1"/>
    </source>
</evidence>
<proteinExistence type="predicted"/>
<protein>
    <submittedName>
        <fullName evidence="2">Uncharacterized protein</fullName>
    </submittedName>
</protein>
<feature type="region of interest" description="Disordered" evidence="1">
    <location>
        <begin position="1"/>
        <end position="35"/>
    </location>
</feature>
<accession>A0A843TRE3</accession>
<gene>
    <name evidence="2" type="ORF">Taro_005986</name>
</gene>
<dbReference type="AlphaFoldDB" id="A0A843TRE3"/>
<sequence>MSSAKVATDTPTTASSTTTTGSAPNGGGGRGVEERKVVETVEYRSSAGQAPGEAEKRQVKVVHEYPAAG</sequence>
<feature type="compositionally biased region" description="Low complexity" evidence="1">
    <location>
        <begin position="7"/>
        <end position="23"/>
    </location>
</feature>
<evidence type="ECO:0000256" key="1">
    <source>
        <dbReference type="SAM" id="MobiDB-lite"/>
    </source>
</evidence>
<dbReference type="Proteomes" id="UP000652761">
    <property type="component" value="Unassembled WGS sequence"/>
</dbReference>
<keyword evidence="3" id="KW-1185">Reference proteome</keyword>
<organism evidence="2 3">
    <name type="scientific">Colocasia esculenta</name>
    <name type="common">Wild taro</name>
    <name type="synonym">Arum esculentum</name>
    <dbReference type="NCBI Taxonomy" id="4460"/>
    <lineage>
        <taxon>Eukaryota</taxon>
        <taxon>Viridiplantae</taxon>
        <taxon>Streptophyta</taxon>
        <taxon>Embryophyta</taxon>
        <taxon>Tracheophyta</taxon>
        <taxon>Spermatophyta</taxon>
        <taxon>Magnoliopsida</taxon>
        <taxon>Liliopsida</taxon>
        <taxon>Araceae</taxon>
        <taxon>Aroideae</taxon>
        <taxon>Colocasieae</taxon>
        <taxon>Colocasia</taxon>
    </lineage>
</organism>
<dbReference type="EMBL" id="NMUH01000175">
    <property type="protein sequence ID" value="MQL73635.1"/>
    <property type="molecule type" value="Genomic_DNA"/>
</dbReference>
<comment type="caution">
    <text evidence="2">The sequence shown here is derived from an EMBL/GenBank/DDBJ whole genome shotgun (WGS) entry which is preliminary data.</text>
</comment>
<reference evidence="2" key="1">
    <citation type="submission" date="2017-07" db="EMBL/GenBank/DDBJ databases">
        <title>Taro Niue Genome Assembly and Annotation.</title>
        <authorList>
            <person name="Atibalentja N."/>
            <person name="Keating K."/>
            <person name="Fields C.J."/>
        </authorList>
    </citation>
    <scope>NUCLEOTIDE SEQUENCE</scope>
    <source>
        <strain evidence="2">Niue_2</strain>
        <tissue evidence="2">Leaf</tissue>
    </source>
</reference>
<evidence type="ECO:0000313" key="3">
    <source>
        <dbReference type="Proteomes" id="UP000652761"/>
    </source>
</evidence>
<name>A0A843TRE3_COLES</name>